<proteinExistence type="predicted"/>
<evidence type="ECO:0000313" key="3">
    <source>
        <dbReference type="Proteomes" id="UP000011648"/>
    </source>
</evidence>
<sequence length="264" mass="29783">MRCLFHGSNVEKYIRQIGLDQYLSGPYWSLVHRFSNNTQTHTIVDQSVEFRTESFTEFMRFQNLNHEQPVIKNLLCSIDSDDVFYDIGANVGTYTCFVAPKIDRGQIVSFEPEPHNAMRLQDNLDLNDFDSQIIRVALTDTNTTIDFALSGNETGEGEHAISLTDGEDTIKVEAARGDSIIDQRNLEVPTVLKIDVEGAELSTLRGFKKTIHEHARLVYVEVHPEKLPEFGGTVSEVRAFLEGAGFDVAEIPQKRSEVFLRASK</sequence>
<dbReference type="InterPro" id="IPR006342">
    <property type="entry name" value="FkbM_mtfrase"/>
</dbReference>
<dbReference type="InterPro" id="IPR029063">
    <property type="entry name" value="SAM-dependent_MTases_sf"/>
</dbReference>
<dbReference type="PANTHER" id="PTHR34203">
    <property type="entry name" value="METHYLTRANSFERASE, FKBM FAMILY PROTEIN"/>
    <property type="match status" value="1"/>
</dbReference>
<dbReference type="Gene3D" id="3.40.50.150">
    <property type="entry name" value="Vaccinia Virus protein VP39"/>
    <property type="match status" value="1"/>
</dbReference>
<dbReference type="NCBIfam" id="TIGR01444">
    <property type="entry name" value="fkbM_fam"/>
    <property type="match status" value="1"/>
</dbReference>
<evidence type="ECO:0000259" key="1">
    <source>
        <dbReference type="Pfam" id="PF05050"/>
    </source>
</evidence>
<evidence type="ECO:0000313" key="2">
    <source>
        <dbReference type="EMBL" id="ELY90792.1"/>
    </source>
</evidence>
<name>L9ZYW7_9EURY</name>
<dbReference type="Pfam" id="PF05050">
    <property type="entry name" value="Methyltransf_21"/>
    <property type="match status" value="1"/>
</dbReference>
<organism evidence="2 3">
    <name type="scientific">Natrialba taiwanensis DSM 12281</name>
    <dbReference type="NCBI Taxonomy" id="1230458"/>
    <lineage>
        <taxon>Archaea</taxon>
        <taxon>Methanobacteriati</taxon>
        <taxon>Methanobacteriota</taxon>
        <taxon>Stenosarchaea group</taxon>
        <taxon>Halobacteria</taxon>
        <taxon>Halobacteriales</taxon>
        <taxon>Natrialbaceae</taxon>
        <taxon>Natrialba</taxon>
    </lineage>
</organism>
<reference evidence="2 3" key="1">
    <citation type="journal article" date="2014" name="PLoS Genet.">
        <title>Phylogenetically driven sequencing of extremely halophilic archaea reveals strategies for static and dynamic osmo-response.</title>
        <authorList>
            <person name="Becker E.A."/>
            <person name="Seitzer P.M."/>
            <person name="Tritt A."/>
            <person name="Larsen D."/>
            <person name="Krusor M."/>
            <person name="Yao A.I."/>
            <person name="Wu D."/>
            <person name="Madern D."/>
            <person name="Eisen J.A."/>
            <person name="Darling A.E."/>
            <person name="Facciotti M.T."/>
        </authorList>
    </citation>
    <scope>NUCLEOTIDE SEQUENCE [LARGE SCALE GENOMIC DNA]</scope>
    <source>
        <strain evidence="2 3">DSM 12281</strain>
    </source>
</reference>
<keyword evidence="3" id="KW-1185">Reference proteome</keyword>
<dbReference type="EMBL" id="AOIL01000042">
    <property type="protein sequence ID" value="ELY90792.1"/>
    <property type="molecule type" value="Genomic_DNA"/>
</dbReference>
<dbReference type="SUPFAM" id="SSF53335">
    <property type="entry name" value="S-adenosyl-L-methionine-dependent methyltransferases"/>
    <property type="match status" value="1"/>
</dbReference>
<dbReference type="STRING" id="1230458.C484_11231"/>
<dbReference type="Proteomes" id="UP000011648">
    <property type="component" value="Unassembled WGS sequence"/>
</dbReference>
<dbReference type="PANTHER" id="PTHR34203:SF15">
    <property type="entry name" value="SLL1173 PROTEIN"/>
    <property type="match status" value="1"/>
</dbReference>
<protein>
    <recommendedName>
        <fullName evidence="1">Methyltransferase FkbM domain-containing protein</fullName>
    </recommendedName>
</protein>
<comment type="caution">
    <text evidence="2">The sequence shown here is derived from an EMBL/GenBank/DDBJ whole genome shotgun (WGS) entry which is preliminary data.</text>
</comment>
<accession>L9ZYW7</accession>
<feature type="domain" description="Methyltransferase FkbM" evidence="1">
    <location>
        <begin position="86"/>
        <end position="247"/>
    </location>
</feature>
<gene>
    <name evidence="2" type="ORF">C484_11231</name>
</gene>
<dbReference type="AlphaFoldDB" id="L9ZYW7"/>
<dbReference type="InterPro" id="IPR052514">
    <property type="entry name" value="SAM-dependent_MTase"/>
</dbReference>